<reference evidence="6 7" key="1">
    <citation type="submission" date="2019-08" db="EMBL/GenBank/DDBJ databases">
        <title>Draft genome sequences of two oriental melons (Cucumis melo L. var makuwa).</title>
        <authorList>
            <person name="Kwon S.-Y."/>
        </authorList>
    </citation>
    <scope>NUCLEOTIDE SEQUENCE [LARGE SCALE GENOMIC DNA]</scope>
    <source>
        <strain evidence="7">cv. Chang Bougi</strain>
        <tissue evidence="6">Leaf</tissue>
    </source>
</reference>
<comment type="subcellular location">
    <subcellularLocation>
        <location evidence="3">Nucleus</location>
    </subcellularLocation>
</comment>
<dbReference type="InterPro" id="IPR039994">
    <property type="entry name" value="NO66-like"/>
</dbReference>
<dbReference type="InterPro" id="IPR003347">
    <property type="entry name" value="JmjC_dom"/>
</dbReference>
<keyword evidence="3" id="KW-0560">Oxidoreductase</keyword>
<keyword evidence="3" id="KW-0223">Dioxygenase</keyword>
<protein>
    <recommendedName>
        <fullName evidence="3">Bifunctional lysine-specific demethylase and histidyl-hydroxylase</fullName>
        <ecNumber evidence="3">1.14.11.-</ecNumber>
    </recommendedName>
</protein>
<dbReference type="GO" id="GO:0032453">
    <property type="term" value="F:histone H3K4 demethylase activity"/>
    <property type="evidence" value="ECO:0007669"/>
    <property type="project" value="TreeGrafter"/>
</dbReference>
<dbReference type="GO" id="GO:0051864">
    <property type="term" value="F:histone H3K36 demethylase activity"/>
    <property type="evidence" value="ECO:0007669"/>
    <property type="project" value="TreeGrafter"/>
</dbReference>
<dbReference type="GO" id="GO:0032259">
    <property type="term" value="P:methylation"/>
    <property type="evidence" value="ECO:0007669"/>
    <property type="project" value="UniProtKB-KW"/>
</dbReference>
<evidence type="ECO:0000313" key="7">
    <source>
        <dbReference type="Proteomes" id="UP000321947"/>
    </source>
</evidence>
<evidence type="ECO:0000256" key="3">
    <source>
        <dbReference type="RuleBase" id="RU366061"/>
    </source>
</evidence>
<dbReference type="EC" id="1.14.11.-" evidence="3"/>
<evidence type="ECO:0000259" key="5">
    <source>
        <dbReference type="PROSITE" id="PS51184"/>
    </source>
</evidence>
<evidence type="ECO:0000256" key="2">
    <source>
        <dbReference type="ARBA" id="ARBA00023004"/>
    </source>
</evidence>
<feature type="region of interest" description="Disordered" evidence="4">
    <location>
        <begin position="1"/>
        <end position="26"/>
    </location>
</feature>
<keyword evidence="6" id="KW-0808">Transferase</keyword>
<evidence type="ECO:0000256" key="4">
    <source>
        <dbReference type="SAM" id="MobiDB-lite"/>
    </source>
</evidence>
<dbReference type="SUPFAM" id="SSF51197">
    <property type="entry name" value="Clavaminate synthase-like"/>
    <property type="match status" value="1"/>
</dbReference>
<dbReference type="Proteomes" id="UP000321947">
    <property type="component" value="Unassembled WGS sequence"/>
</dbReference>
<organism evidence="6 7">
    <name type="scientific">Cucumis melo var. makuwa</name>
    <name type="common">Oriental melon</name>
    <dbReference type="NCBI Taxonomy" id="1194695"/>
    <lineage>
        <taxon>Eukaryota</taxon>
        <taxon>Viridiplantae</taxon>
        <taxon>Streptophyta</taxon>
        <taxon>Embryophyta</taxon>
        <taxon>Tracheophyta</taxon>
        <taxon>Spermatophyta</taxon>
        <taxon>Magnoliopsida</taxon>
        <taxon>eudicotyledons</taxon>
        <taxon>Gunneridae</taxon>
        <taxon>Pentapetalae</taxon>
        <taxon>rosids</taxon>
        <taxon>fabids</taxon>
        <taxon>Cucurbitales</taxon>
        <taxon>Cucurbitaceae</taxon>
        <taxon>Benincaseae</taxon>
        <taxon>Cucumis</taxon>
    </lineage>
</organism>
<evidence type="ECO:0000256" key="1">
    <source>
        <dbReference type="ARBA" id="ARBA00022723"/>
    </source>
</evidence>
<dbReference type="Pfam" id="PF08007">
    <property type="entry name" value="JmjC_2"/>
    <property type="match status" value="1"/>
</dbReference>
<dbReference type="PROSITE" id="PS51184">
    <property type="entry name" value="JMJC"/>
    <property type="match status" value="1"/>
</dbReference>
<name>A0A5D3DYZ4_CUCMM</name>
<comment type="similarity">
    <text evidence="3">Belongs to the ROX family.</text>
</comment>
<dbReference type="PANTHER" id="PTHR13096:SF9">
    <property type="entry name" value="BIFUNCTIONAL LYSINE-SPECIFIC DEMETHYLASE AND HISTIDYL-HYDROXYLASE"/>
    <property type="match status" value="1"/>
</dbReference>
<comment type="function">
    <text evidence="3">Oxygenase that can act as both a histone lysine demethylase and a ribosomal histidine hydroxylase.</text>
</comment>
<keyword evidence="3" id="KW-0539">Nucleus</keyword>
<evidence type="ECO:0000313" key="6">
    <source>
        <dbReference type="EMBL" id="TYK28555.1"/>
    </source>
</evidence>
<keyword evidence="6" id="KW-0489">Methyltransferase</keyword>
<comment type="cofactor">
    <cofactor evidence="3">
        <name>Fe(2+)</name>
        <dbReference type="ChEBI" id="CHEBI:29033"/>
    </cofactor>
    <text evidence="3">Binds 1 Fe(2+) ion per subunit.</text>
</comment>
<keyword evidence="3" id="KW-0805">Transcription regulation</keyword>
<sequence>MEQQQKKEKKLYSHSHTSTSKTKRKRQPHFDFDVNTTFSLLLAAVSTPHNPYSVFLLPKCLTHLHSALLPQSPHPLQTLPSPILSLLPLLILSERQGIASCAAEIVGAASLLSLRTNEVIALDDGVVRALISVLGCSKRRVALAACNAVLDLSTTSFGRQRLVEFSAIQRLISTRFSFLQVSASTGMSVSIGTVYVENSAILKAGYEGDELLISILNAAIVLINTCHFKHLEKIPSYHLKAFMGFLKTLWIEVRIKMIQINEIECSQEQFDMSNISTNDLAASIFRLSMSTDQVSRVFPVEKVKTLLGLSGSNFEEFMASHWEASPCLMQKSSRINEEADFIGSFVGSITSIEKIHSFISPMLGRLVSCSPIASDELDIHNFLEEARTELGFPLIYQQDIRVLRTDQCLKREIHFFQKNFEPCCIKGPHFLKLHDALKCEEAFKEGYTIALRGMEFRHEKIAAISNTLASLFGQPSVGANMYLTPPGSQGLARHYDDHCVFVCQLAGSKQWTVFSPPRIRLPRLYDFHEFPSCSEVESALAVGRQFFLREGDVLYIPRGFLHEARTVSGGPDGSSLHLTFGIEVEPPFDAILSAFLLLLDHVCCSCSIAYCSVLLIVTWSLPLESAQGAGAEIGVLLSFLRHMPSLKFVVTAALLVPGGKDLFILQSILGIGVITQSNACLVAACSLPSETNDRLGLIQKTTFSRLLDKISSESKFSEVLAALKISVEKDEDPFHRMRWLRLLNVDGKESIKDDKWTMPSIGIRDLLSTCVNHREQIGTTFVEVKSRFCREVRFKNAVECYQKLLKRFRKVHVHRITYILASCKLKALNHDLSAMVLWVRSLLLLVVDFGGKVTPCI</sequence>
<proteinExistence type="inferred from homology"/>
<gene>
    <name evidence="6" type="ORF">E5676_scaffold629G002020</name>
</gene>
<keyword evidence="1 3" id="KW-0479">Metal-binding</keyword>
<dbReference type="GO" id="GO:0005506">
    <property type="term" value="F:iron ion binding"/>
    <property type="evidence" value="ECO:0007669"/>
    <property type="project" value="UniProtKB-UniRule"/>
</dbReference>
<comment type="caution">
    <text evidence="6">The sequence shown here is derived from an EMBL/GenBank/DDBJ whole genome shotgun (WGS) entry which is preliminary data.</text>
</comment>
<dbReference type="AlphaFoldDB" id="A0A5D3DYZ4"/>
<keyword evidence="2 3" id="KW-0408">Iron</keyword>
<keyword evidence="3" id="KW-0804">Transcription</keyword>
<dbReference type="GO" id="GO:0008168">
    <property type="term" value="F:methyltransferase activity"/>
    <property type="evidence" value="ECO:0007669"/>
    <property type="project" value="UniProtKB-KW"/>
</dbReference>
<dbReference type="GO" id="GO:0005730">
    <property type="term" value="C:nucleolus"/>
    <property type="evidence" value="ECO:0007669"/>
    <property type="project" value="TreeGrafter"/>
</dbReference>
<dbReference type="PANTHER" id="PTHR13096">
    <property type="entry name" value="MINA53 MYC INDUCED NUCLEAR ANTIGEN"/>
    <property type="match status" value="1"/>
</dbReference>
<accession>A0A5D3DYZ4</accession>
<dbReference type="EMBL" id="SSTD01002102">
    <property type="protein sequence ID" value="TYK28555.1"/>
    <property type="molecule type" value="Genomic_DNA"/>
</dbReference>
<feature type="domain" description="JmjC" evidence="5">
    <location>
        <begin position="447"/>
        <end position="599"/>
    </location>
</feature>
<dbReference type="Gene3D" id="2.60.120.650">
    <property type="entry name" value="Cupin"/>
    <property type="match status" value="1"/>
</dbReference>